<name>A0A0D7BUL5_9AGAR</name>
<sequence length="207" mass="22410">MAFYLCVPRVPSPASMWIFLPRVPSTLFSKTASRLHVVVYPASLARLALVACDGVHALDMKDPGTYFRFHWLGLGVLVPRFSLCGGVSHGGRGGGGFGREVEGLRACSTRRSWSFERSEVLCCVGSGYPVHSSGMVLVWFSCPLGNDSLTVTCSGRFPPCRCAHTSRRVGLLDARPFLASLSGLRGPFRARSFAIYLAVGFSVETCI</sequence>
<dbReference type="AlphaFoldDB" id="A0A0D7BUL5"/>
<accession>A0A0D7BUL5</accession>
<proteinExistence type="predicted"/>
<evidence type="ECO:0000313" key="2">
    <source>
        <dbReference type="Proteomes" id="UP000054007"/>
    </source>
</evidence>
<gene>
    <name evidence="1" type="ORF">CYLTODRAFT_154847</name>
</gene>
<dbReference type="Proteomes" id="UP000054007">
    <property type="component" value="Unassembled WGS sequence"/>
</dbReference>
<keyword evidence="2" id="KW-1185">Reference proteome</keyword>
<protein>
    <submittedName>
        <fullName evidence="1">Uncharacterized protein</fullName>
    </submittedName>
</protein>
<dbReference type="EMBL" id="KN880433">
    <property type="protein sequence ID" value="KIY73940.1"/>
    <property type="molecule type" value="Genomic_DNA"/>
</dbReference>
<evidence type="ECO:0000313" key="1">
    <source>
        <dbReference type="EMBL" id="KIY73940.1"/>
    </source>
</evidence>
<reference evidence="1 2" key="1">
    <citation type="journal article" date="2015" name="Fungal Genet. Biol.">
        <title>Evolution of novel wood decay mechanisms in Agaricales revealed by the genome sequences of Fistulina hepatica and Cylindrobasidium torrendii.</title>
        <authorList>
            <person name="Floudas D."/>
            <person name="Held B.W."/>
            <person name="Riley R."/>
            <person name="Nagy L.G."/>
            <person name="Koehler G."/>
            <person name="Ransdell A.S."/>
            <person name="Younus H."/>
            <person name="Chow J."/>
            <person name="Chiniquy J."/>
            <person name="Lipzen A."/>
            <person name="Tritt A."/>
            <person name="Sun H."/>
            <person name="Haridas S."/>
            <person name="LaButti K."/>
            <person name="Ohm R.A."/>
            <person name="Kues U."/>
            <person name="Blanchette R.A."/>
            <person name="Grigoriev I.V."/>
            <person name="Minto R.E."/>
            <person name="Hibbett D.S."/>
        </authorList>
    </citation>
    <scope>NUCLEOTIDE SEQUENCE [LARGE SCALE GENOMIC DNA]</scope>
    <source>
        <strain evidence="1 2">FP15055 ss-10</strain>
    </source>
</reference>
<organism evidence="1 2">
    <name type="scientific">Cylindrobasidium torrendii FP15055 ss-10</name>
    <dbReference type="NCBI Taxonomy" id="1314674"/>
    <lineage>
        <taxon>Eukaryota</taxon>
        <taxon>Fungi</taxon>
        <taxon>Dikarya</taxon>
        <taxon>Basidiomycota</taxon>
        <taxon>Agaricomycotina</taxon>
        <taxon>Agaricomycetes</taxon>
        <taxon>Agaricomycetidae</taxon>
        <taxon>Agaricales</taxon>
        <taxon>Marasmiineae</taxon>
        <taxon>Physalacriaceae</taxon>
        <taxon>Cylindrobasidium</taxon>
    </lineage>
</organism>